<dbReference type="PANTHER" id="PTHR10272:SF0">
    <property type="entry name" value="PLATELET-ACTIVATING FACTOR ACETYLHYDROLASE"/>
    <property type="match status" value="1"/>
</dbReference>
<dbReference type="EMBL" id="QDEB01103357">
    <property type="protein sequence ID" value="RZC27663.1"/>
    <property type="molecule type" value="Genomic_DNA"/>
</dbReference>
<dbReference type="GO" id="GO:0003847">
    <property type="term" value="F:1-alkyl-2-acetylglycerophosphocholine esterase activity"/>
    <property type="evidence" value="ECO:0007669"/>
    <property type="project" value="UniProtKB-EC"/>
</dbReference>
<evidence type="ECO:0000256" key="1">
    <source>
        <dbReference type="ARBA" id="ARBA00013201"/>
    </source>
</evidence>
<dbReference type="Proteomes" id="UP000292052">
    <property type="component" value="Unassembled WGS sequence"/>
</dbReference>
<evidence type="ECO:0000256" key="2">
    <source>
        <dbReference type="ARBA" id="ARBA00022801"/>
    </source>
</evidence>
<reference evidence="5 6" key="1">
    <citation type="submission" date="2017-03" db="EMBL/GenBank/DDBJ databases">
        <title>Genome of the blue death feigning beetle - Asbolus verrucosus.</title>
        <authorList>
            <person name="Rider S.D."/>
        </authorList>
    </citation>
    <scope>NUCLEOTIDE SEQUENCE [LARGE SCALE GENOMIC DNA]</scope>
    <source>
        <strain evidence="5">Butters</strain>
        <tissue evidence="5">Head and leg muscle</tissue>
    </source>
</reference>
<sequence length="311" mass="35978">MDVMLNYDKEGIFMRLYYPTNAKKNDPDNSSRWCSWMPDNSYLEGIAKVLMIFSFLVRIARWWSVGIIPVLYGNKPNVEQKLKCIILSHGLGGHRSLYSNLCCELASRGYLVTALEHRDRSACYTFYYKSKDDAENKIRTNVEYQPFQLGENHFKQRKEQVEYRAKECSRTVDFLMDLNNGNVPHNVINDVPTHRQIDFRLTDLVGKLDLENLTMAGHSFGGATALLTLAQRHELKHTTHENQTDSVLLIGYWLNWFIKKLDPLVALKINSSIILEFLNRYVGSPSSIEDCKQFLEEQRSNIETGLTKPWA</sequence>
<dbReference type="SUPFAM" id="SSF53474">
    <property type="entry name" value="alpha/beta-Hydrolases"/>
    <property type="match status" value="1"/>
</dbReference>
<dbReference type="PANTHER" id="PTHR10272">
    <property type="entry name" value="PLATELET-ACTIVATING FACTOR ACETYLHYDROLASE"/>
    <property type="match status" value="1"/>
</dbReference>
<evidence type="ECO:0000313" key="5">
    <source>
        <dbReference type="EMBL" id="RZC27663.1"/>
    </source>
</evidence>
<dbReference type="EC" id="3.1.1.47" evidence="1"/>
<dbReference type="STRING" id="1661398.A0A482VFT5"/>
<organism evidence="5 6">
    <name type="scientific">Asbolus verrucosus</name>
    <name type="common">Desert ironclad beetle</name>
    <dbReference type="NCBI Taxonomy" id="1661398"/>
    <lineage>
        <taxon>Eukaryota</taxon>
        <taxon>Metazoa</taxon>
        <taxon>Ecdysozoa</taxon>
        <taxon>Arthropoda</taxon>
        <taxon>Hexapoda</taxon>
        <taxon>Insecta</taxon>
        <taxon>Pterygota</taxon>
        <taxon>Neoptera</taxon>
        <taxon>Endopterygota</taxon>
        <taxon>Coleoptera</taxon>
        <taxon>Polyphaga</taxon>
        <taxon>Cucujiformia</taxon>
        <taxon>Tenebrionidae</taxon>
        <taxon>Pimeliinae</taxon>
        <taxon>Asbolus</taxon>
    </lineage>
</organism>
<evidence type="ECO:0000256" key="4">
    <source>
        <dbReference type="ARBA" id="ARBA00023098"/>
    </source>
</evidence>
<keyword evidence="4" id="KW-0443">Lipid metabolism</keyword>
<gene>
    <name evidence="5" type="ORF">BDFB_000109</name>
</gene>
<dbReference type="Pfam" id="PF03403">
    <property type="entry name" value="PAF-AH_p_II"/>
    <property type="match status" value="1"/>
</dbReference>
<dbReference type="Gene3D" id="3.40.50.1820">
    <property type="entry name" value="alpha/beta hydrolase"/>
    <property type="match status" value="2"/>
</dbReference>
<dbReference type="AlphaFoldDB" id="A0A482VFT5"/>
<evidence type="ECO:0000313" key="6">
    <source>
        <dbReference type="Proteomes" id="UP000292052"/>
    </source>
</evidence>
<proteinExistence type="predicted"/>
<keyword evidence="3" id="KW-0442">Lipid degradation</keyword>
<name>A0A482VFT5_ASBVE</name>
<dbReference type="GO" id="GO:0016042">
    <property type="term" value="P:lipid catabolic process"/>
    <property type="evidence" value="ECO:0007669"/>
    <property type="project" value="UniProtKB-KW"/>
</dbReference>
<dbReference type="OrthoDB" id="2363873at2759"/>
<keyword evidence="6" id="KW-1185">Reference proteome</keyword>
<evidence type="ECO:0000256" key="3">
    <source>
        <dbReference type="ARBA" id="ARBA00022963"/>
    </source>
</evidence>
<accession>A0A482VFT5</accession>
<protein>
    <recommendedName>
        <fullName evidence="1">1-alkyl-2-acetylglycerophosphocholine esterase</fullName>
        <ecNumber evidence="1">3.1.1.47</ecNumber>
    </recommendedName>
</protein>
<feature type="non-terminal residue" evidence="5">
    <location>
        <position position="311"/>
    </location>
</feature>
<keyword evidence="2 5" id="KW-0378">Hydrolase</keyword>
<dbReference type="InterPro" id="IPR029058">
    <property type="entry name" value="AB_hydrolase_fold"/>
</dbReference>
<comment type="caution">
    <text evidence="5">The sequence shown here is derived from an EMBL/GenBank/DDBJ whole genome shotgun (WGS) entry which is preliminary data.</text>
</comment>